<dbReference type="PANTHER" id="PTHR43236">
    <property type="entry name" value="ANTITOXIN HIGA1"/>
    <property type="match status" value="1"/>
</dbReference>
<evidence type="ECO:0000256" key="1">
    <source>
        <dbReference type="ARBA" id="ARBA00007227"/>
    </source>
</evidence>
<dbReference type="Gene3D" id="1.10.10.2910">
    <property type="match status" value="1"/>
</dbReference>
<dbReference type="InterPro" id="IPR013430">
    <property type="entry name" value="Toxin_antidote_HigA"/>
</dbReference>
<organism evidence="3">
    <name type="scientific">Caldilineaceae bacterium SB0661_bin_32</name>
    <dbReference type="NCBI Taxonomy" id="2605255"/>
    <lineage>
        <taxon>Bacteria</taxon>
        <taxon>Bacillati</taxon>
        <taxon>Chloroflexota</taxon>
        <taxon>Caldilineae</taxon>
        <taxon>Caldilineales</taxon>
        <taxon>Caldilineaceae</taxon>
    </lineage>
</organism>
<dbReference type="SUPFAM" id="SSF47413">
    <property type="entry name" value="lambda repressor-like DNA-binding domains"/>
    <property type="match status" value="1"/>
</dbReference>
<reference evidence="3" key="1">
    <citation type="submission" date="2019-09" db="EMBL/GenBank/DDBJ databases">
        <title>Characterisation of the sponge microbiome using genome-centric metagenomics.</title>
        <authorList>
            <person name="Engelberts J.P."/>
            <person name="Robbins S.J."/>
            <person name="De Goeij J.M."/>
            <person name="Aranda M."/>
            <person name="Bell S.C."/>
            <person name="Webster N.S."/>
        </authorList>
    </citation>
    <scope>NUCLEOTIDE SEQUENCE</scope>
    <source>
        <strain evidence="3">SB0661_bin_32</strain>
    </source>
</reference>
<dbReference type="InterPro" id="IPR001387">
    <property type="entry name" value="Cro/C1-type_HTH"/>
</dbReference>
<dbReference type="AlphaFoldDB" id="A0A6B1D7K0"/>
<protein>
    <submittedName>
        <fullName evidence="3">HigA family addiction module antidote protein</fullName>
    </submittedName>
</protein>
<dbReference type="CDD" id="cd00093">
    <property type="entry name" value="HTH_XRE"/>
    <property type="match status" value="1"/>
</dbReference>
<feature type="domain" description="HTH cro/C1-type" evidence="2">
    <location>
        <begin position="20"/>
        <end position="74"/>
    </location>
</feature>
<dbReference type="InterPro" id="IPR010982">
    <property type="entry name" value="Lambda_DNA-bd_dom_sf"/>
</dbReference>
<name>A0A6B1D7K0_9CHLR</name>
<gene>
    <name evidence="3" type="ORF">F4X14_10060</name>
</gene>
<comment type="similarity">
    <text evidence="1">Belongs to the short-chain fatty acyl-CoA assimilation regulator (ScfR) family.</text>
</comment>
<accession>A0A6B1D7K0</accession>
<dbReference type="PANTHER" id="PTHR43236:SF2">
    <property type="entry name" value="BLL0069 PROTEIN"/>
    <property type="match status" value="1"/>
</dbReference>
<dbReference type="NCBIfam" id="TIGR02607">
    <property type="entry name" value="antidote_HigA"/>
    <property type="match status" value="1"/>
</dbReference>
<dbReference type="EMBL" id="VXMH01000051">
    <property type="protein sequence ID" value="MYC95305.1"/>
    <property type="molecule type" value="Genomic_DNA"/>
</dbReference>
<comment type="caution">
    <text evidence="3">The sequence shown here is derived from an EMBL/GenBank/DDBJ whole genome shotgun (WGS) entry which is preliminary data.</text>
</comment>
<dbReference type="SMART" id="SM00530">
    <property type="entry name" value="HTH_XRE"/>
    <property type="match status" value="1"/>
</dbReference>
<dbReference type="Pfam" id="PF01381">
    <property type="entry name" value="HTH_3"/>
    <property type="match status" value="1"/>
</dbReference>
<dbReference type="Gene3D" id="1.10.260.40">
    <property type="entry name" value="lambda repressor-like DNA-binding domains"/>
    <property type="match status" value="1"/>
</dbReference>
<dbReference type="InterPro" id="IPR010359">
    <property type="entry name" value="IrrE_HExxH"/>
</dbReference>
<dbReference type="Pfam" id="PF06114">
    <property type="entry name" value="Peptidase_M78"/>
    <property type="match status" value="1"/>
</dbReference>
<evidence type="ECO:0000259" key="2">
    <source>
        <dbReference type="PROSITE" id="PS50943"/>
    </source>
</evidence>
<dbReference type="PROSITE" id="PS50943">
    <property type="entry name" value="HTH_CROC1"/>
    <property type="match status" value="1"/>
</dbReference>
<evidence type="ECO:0000313" key="3">
    <source>
        <dbReference type="EMBL" id="MYC95305.1"/>
    </source>
</evidence>
<sequence length="366" mass="40903">MAPTTYPFQPDYAVPPGWVLEERLEANGISQAEFARRCGRSPKFISDIIAGKAPVEAKTALQFEKVLGVSANIWLGIEKRYRLHQMRLAEAREAEASADWASSFPVKELVERGAISKLSSVGELVTELLAFFGVASTRAWQSKYGAANVAYRHSPSFKSDETALAAWLRLAEIEAERQESVDYDRAAFKAALQDMRRLTCAELPKSLADAQQLCKSAGVALVLVRPLPKARLSGAAWWLTPRKPVIALSARHKSDDHLWFSLFHEAAHIMLHSKKEVFVDGPNGDADAEEAEANEWAARFLLPQSAWNRFVASGEYRTGDAICGFAAEHEVAPGIIVGRLQHEERLPWNSRLNRLKVRLEWRDDRK</sequence>
<dbReference type="InterPro" id="IPR052345">
    <property type="entry name" value="Rad_response_metalloprotease"/>
</dbReference>
<proteinExistence type="inferred from homology"/>
<dbReference type="GO" id="GO:0003677">
    <property type="term" value="F:DNA binding"/>
    <property type="evidence" value="ECO:0007669"/>
    <property type="project" value="InterPro"/>
</dbReference>